<feature type="domain" description="C2H2-type" evidence="2">
    <location>
        <begin position="316"/>
        <end position="339"/>
    </location>
</feature>
<evidence type="ECO:0000256" key="1">
    <source>
        <dbReference type="SAM" id="MobiDB-lite"/>
    </source>
</evidence>
<evidence type="ECO:0000313" key="3">
    <source>
        <dbReference type="EMBL" id="KAL3874141.1"/>
    </source>
</evidence>
<feature type="domain" description="C2H2-type" evidence="2">
    <location>
        <begin position="254"/>
        <end position="278"/>
    </location>
</feature>
<organism evidence="3 4">
    <name type="scientific">Sinanodonta woodiana</name>
    <name type="common">Chinese pond mussel</name>
    <name type="synonym">Anodonta woodiana</name>
    <dbReference type="NCBI Taxonomy" id="1069815"/>
    <lineage>
        <taxon>Eukaryota</taxon>
        <taxon>Metazoa</taxon>
        <taxon>Spiralia</taxon>
        <taxon>Lophotrochozoa</taxon>
        <taxon>Mollusca</taxon>
        <taxon>Bivalvia</taxon>
        <taxon>Autobranchia</taxon>
        <taxon>Heteroconchia</taxon>
        <taxon>Palaeoheterodonta</taxon>
        <taxon>Unionida</taxon>
        <taxon>Unionoidea</taxon>
        <taxon>Unionidae</taxon>
        <taxon>Unioninae</taxon>
        <taxon>Sinanodonta</taxon>
    </lineage>
</organism>
<feature type="region of interest" description="Disordered" evidence="1">
    <location>
        <begin position="86"/>
        <end position="111"/>
    </location>
</feature>
<dbReference type="EMBL" id="JBJQND010000006">
    <property type="protein sequence ID" value="KAL3874141.1"/>
    <property type="molecule type" value="Genomic_DNA"/>
</dbReference>
<feature type="compositionally biased region" description="Low complexity" evidence="1">
    <location>
        <begin position="94"/>
        <end position="103"/>
    </location>
</feature>
<sequence>MQRQGKQKWKDRLETGVKSLRKDLSTENTVEDDRIIKAAEAMVYTGIYPKHELVAARKTLVKSIQCQKSPFWKVLKKKLGIFEDGSWLSPPNPGNSSSSSDPGVNQQKMGNGLHNEVGIREECFISLTMGHEEINQSQSFSDSTCENGTALITVGPEKQERTLCLSNHTEDRISAERASTKESDSPFSFIIDRVGQSTSMLPETEFNEHITGMQAFIRENQDLPTSSKLKRSANVDQTGIGYSENSELETKECYKCDLCTFISCEAKMTLDHMREKLHYSASKVFATAVYDNLVPKEVITVMALKHQPALYKTLVPLCPVCNLCFPNIYACSQHYVQIHALSGEKFYSLGKVRSEIDVHVDINDFKCKLCSYQGSKLSQWNKHMQSHKELDHQRPHKDEIMICFCPYCLLGPADYHGCLSHIFCKHKKAKTAFIIRAAFVKKSITRYQTLPLRLGPNSKPEDVAQRELSLVQAIKKASNRKSKDNKRVCRMLNRQIKDLKRQVK</sequence>
<evidence type="ECO:0000259" key="2">
    <source>
        <dbReference type="SMART" id="SM00355"/>
    </source>
</evidence>
<dbReference type="SMART" id="SM00355">
    <property type="entry name" value="ZnF_C2H2"/>
    <property type="match status" value="3"/>
</dbReference>
<gene>
    <name evidence="3" type="ORF">ACJMK2_037192</name>
</gene>
<proteinExistence type="predicted"/>
<protein>
    <recommendedName>
        <fullName evidence="2">C2H2-type domain-containing protein</fullName>
    </recommendedName>
</protein>
<reference evidence="3 4" key="1">
    <citation type="submission" date="2024-11" db="EMBL/GenBank/DDBJ databases">
        <title>Chromosome-level genome assembly of the freshwater bivalve Anodonta woodiana.</title>
        <authorList>
            <person name="Chen X."/>
        </authorList>
    </citation>
    <scope>NUCLEOTIDE SEQUENCE [LARGE SCALE GENOMIC DNA]</scope>
    <source>
        <strain evidence="3">MN2024</strain>
        <tissue evidence="3">Gills</tissue>
    </source>
</reference>
<keyword evidence="4" id="KW-1185">Reference proteome</keyword>
<dbReference type="AlphaFoldDB" id="A0ABD3WKU7"/>
<comment type="caution">
    <text evidence="3">The sequence shown here is derived from an EMBL/GenBank/DDBJ whole genome shotgun (WGS) entry which is preliminary data.</text>
</comment>
<name>A0ABD3WKU7_SINWO</name>
<dbReference type="InterPro" id="IPR013087">
    <property type="entry name" value="Znf_C2H2_type"/>
</dbReference>
<evidence type="ECO:0000313" key="4">
    <source>
        <dbReference type="Proteomes" id="UP001634394"/>
    </source>
</evidence>
<feature type="domain" description="C2H2-type" evidence="2">
    <location>
        <begin position="365"/>
        <end position="387"/>
    </location>
</feature>
<accession>A0ABD3WKU7</accession>
<dbReference type="Proteomes" id="UP001634394">
    <property type="component" value="Unassembled WGS sequence"/>
</dbReference>